<dbReference type="InterPro" id="IPR027413">
    <property type="entry name" value="GROEL-like_equatorial_sf"/>
</dbReference>
<dbReference type="PROSITE" id="PS00751">
    <property type="entry name" value="TCP1_2"/>
    <property type="match status" value="1"/>
</dbReference>
<dbReference type="InterPro" id="IPR012714">
    <property type="entry name" value="Thermosome_arc"/>
</dbReference>
<dbReference type="InterPro" id="IPR054827">
    <property type="entry name" value="thermosome_alpha"/>
</dbReference>
<dbReference type="InterPro" id="IPR027409">
    <property type="entry name" value="GroEL-like_apical_dom_sf"/>
</dbReference>
<dbReference type="InterPro" id="IPR053374">
    <property type="entry name" value="TCP-1_chaperonin"/>
</dbReference>
<dbReference type="GO" id="GO:0005524">
    <property type="term" value="F:ATP binding"/>
    <property type="evidence" value="ECO:0007669"/>
    <property type="project" value="UniProtKB-KW"/>
</dbReference>
<dbReference type="NCBIfam" id="NF041083">
    <property type="entry name" value="thermosome_beta"/>
    <property type="match status" value="1"/>
</dbReference>
<name>A0A833E9A9_CALS0</name>
<evidence type="ECO:0000256" key="5">
    <source>
        <dbReference type="RuleBase" id="RU004187"/>
    </source>
</evidence>
<dbReference type="Gene3D" id="3.50.7.10">
    <property type="entry name" value="GroEL"/>
    <property type="match status" value="1"/>
</dbReference>
<dbReference type="SUPFAM" id="SSF52029">
    <property type="entry name" value="GroEL apical domain-like"/>
    <property type="match status" value="1"/>
</dbReference>
<gene>
    <name evidence="6" type="ORF">EYH45_01660</name>
</gene>
<dbReference type="SUPFAM" id="SSF54849">
    <property type="entry name" value="GroEL-intermediate domain like"/>
    <property type="match status" value="1"/>
</dbReference>
<dbReference type="InterPro" id="IPR017998">
    <property type="entry name" value="Chaperone_TCP-1"/>
</dbReference>
<dbReference type="Proteomes" id="UP000608579">
    <property type="component" value="Unassembled WGS sequence"/>
</dbReference>
<dbReference type="GO" id="GO:0051082">
    <property type="term" value="F:unfolded protein binding"/>
    <property type="evidence" value="ECO:0007669"/>
    <property type="project" value="InterPro"/>
</dbReference>
<dbReference type="GO" id="GO:0005737">
    <property type="term" value="C:cytoplasm"/>
    <property type="evidence" value="ECO:0007669"/>
    <property type="project" value="UniProtKB-ARBA"/>
</dbReference>
<evidence type="ECO:0000256" key="3">
    <source>
        <dbReference type="ARBA" id="ARBA00022840"/>
    </source>
</evidence>
<organism evidence="6 7">
    <name type="scientific">Caldiarchaeum subterraneum</name>
    <dbReference type="NCBI Taxonomy" id="311458"/>
    <lineage>
        <taxon>Archaea</taxon>
        <taxon>Nitrososphaerota</taxon>
        <taxon>Candidatus Caldarchaeales</taxon>
        <taxon>Candidatus Caldarchaeaceae</taxon>
        <taxon>Candidatus Caldarchaeum</taxon>
    </lineage>
</organism>
<dbReference type="GO" id="GO:0140662">
    <property type="term" value="F:ATP-dependent protein folding chaperone"/>
    <property type="evidence" value="ECO:0007669"/>
    <property type="project" value="InterPro"/>
</dbReference>
<dbReference type="Gene3D" id="3.30.260.10">
    <property type="entry name" value="TCP-1-like chaperonin intermediate domain"/>
    <property type="match status" value="1"/>
</dbReference>
<dbReference type="PROSITE" id="PS00750">
    <property type="entry name" value="TCP1_1"/>
    <property type="match status" value="1"/>
</dbReference>
<accession>A0A833E9A9</accession>
<evidence type="ECO:0000256" key="4">
    <source>
        <dbReference type="ARBA" id="ARBA00023186"/>
    </source>
</evidence>
<reference evidence="6" key="1">
    <citation type="journal article" date="2020" name="ISME J.">
        <title>Gammaproteobacteria mediating utilization of methyl-, sulfur- and petroleum organic compounds in deep ocean hydrothermal plumes.</title>
        <authorList>
            <person name="Zhou Z."/>
            <person name="Liu Y."/>
            <person name="Pan J."/>
            <person name="Cron B.R."/>
            <person name="Toner B.M."/>
            <person name="Anantharaman K."/>
            <person name="Breier J.A."/>
            <person name="Dick G.J."/>
            <person name="Li M."/>
        </authorList>
    </citation>
    <scope>NUCLEOTIDE SEQUENCE</scope>
    <source>
        <strain evidence="6">SZUA-1515</strain>
    </source>
</reference>
<dbReference type="PRINTS" id="PR00304">
    <property type="entry name" value="TCOMPLEXTCP1"/>
</dbReference>
<dbReference type="Pfam" id="PF00118">
    <property type="entry name" value="Cpn60_TCP1"/>
    <property type="match status" value="1"/>
</dbReference>
<proteinExistence type="inferred from homology"/>
<dbReference type="EMBL" id="DQVM01000030">
    <property type="protein sequence ID" value="HIQ29252.1"/>
    <property type="molecule type" value="Genomic_DNA"/>
</dbReference>
<dbReference type="InterPro" id="IPR002194">
    <property type="entry name" value="Chaperonin_TCP-1_CS"/>
</dbReference>
<dbReference type="CDD" id="cd03343">
    <property type="entry name" value="cpn60"/>
    <property type="match status" value="1"/>
</dbReference>
<keyword evidence="4 5" id="KW-0143">Chaperone</keyword>
<dbReference type="PANTHER" id="PTHR11353">
    <property type="entry name" value="CHAPERONIN"/>
    <property type="match status" value="1"/>
</dbReference>
<protein>
    <submittedName>
        <fullName evidence="6">Thermosome subunit</fullName>
    </submittedName>
</protein>
<dbReference type="SUPFAM" id="SSF48592">
    <property type="entry name" value="GroEL equatorial domain-like"/>
    <property type="match status" value="1"/>
</dbReference>
<dbReference type="PROSITE" id="PS00995">
    <property type="entry name" value="TCP1_3"/>
    <property type="match status" value="1"/>
</dbReference>
<evidence type="ECO:0000313" key="6">
    <source>
        <dbReference type="EMBL" id="HIQ29252.1"/>
    </source>
</evidence>
<keyword evidence="2 5" id="KW-0547">Nucleotide-binding</keyword>
<dbReference type="InterPro" id="IPR002423">
    <property type="entry name" value="Cpn60/GroEL/TCP-1"/>
</dbReference>
<dbReference type="NCBIfam" id="TIGR02339">
    <property type="entry name" value="thermosome_arch"/>
    <property type="match status" value="1"/>
</dbReference>
<comment type="similarity">
    <text evidence="1 5">Belongs to the TCP-1 chaperonin family.</text>
</comment>
<evidence type="ECO:0000313" key="7">
    <source>
        <dbReference type="Proteomes" id="UP000608579"/>
    </source>
</evidence>
<evidence type="ECO:0000256" key="2">
    <source>
        <dbReference type="ARBA" id="ARBA00022741"/>
    </source>
</evidence>
<dbReference type="GO" id="GO:0032991">
    <property type="term" value="C:protein-containing complex"/>
    <property type="evidence" value="ECO:0007669"/>
    <property type="project" value="UniProtKB-ARBA"/>
</dbReference>
<dbReference type="GO" id="GO:0016887">
    <property type="term" value="F:ATP hydrolysis activity"/>
    <property type="evidence" value="ECO:0007669"/>
    <property type="project" value="InterPro"/>
</dbReference>
<dbReference type="AlphaFoldDB" id="A0A833E9A9"/>
<dbReference type="FunFam" id="1.10.560.10:FF:000017">
    <property type="entry name" value="T-complex protein 1 subunit eta"/>
    <property type="match status" value="1"/>
</dbReference>
<evidence type="ECO:0000256" key="1">
    <source>
        <dbReference type="ARBA" id="ARBA00008020"/>
    </source>
</evidence>
<dbReference type="Gene3D" id="1.10.560.10">
    <property type="entry name" value="GroEL-like equatorial domain"/>
    <property type="match status" value="1"/>
</dbReference>
<dbReference type="NCBIfam" id="NF041082">
    <property type="entry name" value="thermosome_alpha"/>
    <property type="match status" value="1"/>
</dbReference>
<dbReference type="InterPro" id="IPR027410">
    <property type="entry name" value="TCP-1-like_intermed_sf"/>
</dbReference>
<comment type="caution">
    <text evidence="6">The sequence shown here is derived from an EMBL/GenBank/DDBJ whole genome shotgun (WGS) entry which is preliminary data.</text>
</comment>
<sequence length="550" mass="59962">MAVGVPGGTATQPVIILKEGSKRVRGRETQSSNIMVAKVIAETMKSSLGPRGMDKMLVDSFGDIVITNDGATILKEMDVEHPVAKMLVEVAKAQDEEVGDGTTTAVVLAGELLAKAEELIEKEVHPTIIIEGYKKAALKALDILDNIAVKVELSDRDALLKVAKTAMLSKLVAEEADYLSSVVVDAVTRVVEKKGDKWTVDLDNIKIEKKEGQSIHDTKLVDGIVLDKEVVHPDMPKLVRDAKIALVDASLEIEKTEFDAKLNIETPEQMKAFMKQEEDMLRDMVEKIAASGANVVLCQKGIDDLAQYFLAKKGILAVRRIKKSDMDKLAKATGGRVITRIDELRPEDLGRAKLVEERRVGEDKMVFIEGCENPKSLTILIRGGTQRIVDEAERSIKDAINVVKDVIVEGKIVAGGGSPEIETALKLRDFAKTLPGKEQLAVEKFAEALEIVPSQLAENAGMDPIETIVTLSAKHKEGNTWYGVNVVEGKLDDMMKLNVLDPLLVKKQTIKSAMEAASMILKIDDIIAASKLEEKGGGKKKEEETGESED</sequence>
<keyword evidence="3 5" id="KW-0067">ATP-binding</keyword>